<dbReference type="PANTHER" id="PTHR10334">
    <property type="entry name" value="CYSTEINE-RICH SECRETORY PROTEIN-RELATED"/>
    <property type="match status" value="1"/>
</dbReference>
<dbReference type="Gene3D" id="3.40.33.10">
    <property type="entry name" value="CAP"/>
    <property type="match status" value="1"/>
</dbReference>
<dbReference type="PROSITE" id="PS01009">
    <property type="entry name" value="CRISP_1"/>
    <property type="match status" value="1"/>
</dbReference>
<feature type="chain" id="PRO_5027065621" evidence="3">
    <location>
        <begin position="24"/>
        <end position="267"/>
    </location>
</feature>
<dbReference type="AlphaFoldDB" id="A0A6J2JZ29"/>
<dbReference type="Pfam" id="PF08562">
    <property type="entry name" value="Crisp"/>
    <property type="match status" value="1"/>
</dbReference>
<evidence type="ECO:0000256" key="2">
    <source>
        <dbReference type="ARBA" id="ARBA00022525"/>
    </source>
</evidence>
<dbReference type="PRINTS" id="PR00837">
    <property type="entry name" value="V5TPXLIKE"/>
</dbReference>
<dbReference type="InterPro" id="IPR014044">
    <property type="entry name" value="CAP_dom"/>
</dbReference>
<gene>
    <name evidence="6" type="primary">LOC114246386</name>
</gene>
<name>A0A6J2JZ29_BOMMA</name>
<protein>
    <submittedName>
        <fullName evidence="6">Cysteine-rich venom protein ENH1-like</fullName>
    </submittedName>
</protein>
<feature type="signal peptide" evidence="3">
    <location>
        <begin position="1"/>
        <end position="23"/>
    </location>
</feature>
<keyword evidence="2" id="KW-0964">Secreted</keyword>
<dbReference type="KEGG" id="bman:114246386"/>
<evidence type="ECO:0000313" key="6">
    <source>
        <dbReference type="RefSeq" id="XP_028034678.1"/>
    </source>
</evidence>
<dbReference type="OrthoDB" id="737510at2759"/>
<evidence type="ECO:0000259" key="4">
    <source>
        <dbReference type="SMART" id="SM00198"/>
    </source>
</evidence>
<dbReference type="GO" id="GO:0005576">
    <property type="term" value="C:extracellular region"/>
    <property type="evidence" value="ECO:0007669"/>
    <property type="project" value="UniProtKB-SubCell"/>
</dbReference>
<dbReference type="InterPro" id="IPR001283">
    <property type="entry name" value="CRISP-related"/>
</dbReference>
<dbReference type="PRINTS" id="PR00838">
    <property type="entry name" value="V5ALLERGEN"/>
</dbReference>
<keyword evidence="5" id="KW-1185">Reference proteome</keyword>
<dbReference type="SMART" id="SM00198">
    <property type="entry name" value="SCP"/>
    <property type="match status" value="1"/>
</dbReference>
<comment type="subcellular location">
    <subcellularLocation>
        <location evidence="1">Secreted</location>
    </subcellularLocation>
</comment>
<evidence type="ECO:0000256" key="1">
    <source>
        <dbReference type="ARBA" id="ARBA00004613"/>
    </source>
</evidence>
<feature type="domain" description="SCP" evidence="4">
    <location>
        <begin position="50"/>
        <end position="195"/>
    </location>
</feature>
<reference evidence="6" key="1">
    <citation type="submission" date="2025-08" db="UniProtKB">
        <authorList>
            <consortium name="RefSeq"/>
        </authorList>
    </citation>
    <scope>IDENTIFICATION</scope>
    <source>
        <tissue evidence="6">Silk gland</tissue>
    </source>
</reference>
<dbReference type="InterPro" id="IPR042076">
    <property type="entry name" value="Crisp-like_dom"/>
</dbReference>
<evidence type="ECO:0000313" key="5">
    <source>
        <dbReference type="Proteomes" id="UP000504629"/>
    </source>
</evidence>
<dbReference type="InterPro" id="IPR018244">
    <property type="entry name" value="Allrgn_V5/Tpx1_CS"/>
</dbReference>
<accession>A0A6J2JZ29</accession>
<dbReference type="InterPro" id="IPR035940">
    <property type="entry name" value="CAP_sf"/>
</dbReference>
<proteinExistence type="predicted"/>
<dbReference type="Pfam" id="PF00188">
    <property type="entry name" value="CAP"/>
    <property type="match status" value="1"/>
</dbReference>
<evidence type="ECO:0000256" key="3">
    <source>
        <dbReference type="SAM" id="SignalP"/>
    </source>
</evidence>
<dbReference type="GeneID" id="114246386"/>
<sequence length="267" mass="30507">MLLRCVVWLQFILILDLSGHLHTEKVLDKDKQLFPPHLIGEDSLNPKREIVRRKIVLYHNFFRSKVRPIASNMLLVSWHPKAARQAQRYAEQCVYLKHNDIKENTVPSLGTCGQNLFVAAQKTPWFFAIKTWFVENENFTYGDPNVNLTAVGHYTQMVWATSYKVGCGLAHCSGGPWGHFYNYVCHYCPGGNILTIAQYPYKTGEKCSDCPDHCTSESLCTNFCPVRDYYSNCDELVKNIDGFCKQGMCNATCSCGSKLLHKNYPWS</sequence>
<dbReference type="Proteomes" id="UP000504629">
    <property type="component" value="Unplaced"/>
</dbReference>
<dbReference type="Gene3D" id="1.10.10.740">
    <property type="entry name" value="Crisp domain"/>
    <property type="match status" value="1"/>
</dbReference>
<organism evidence="5 6">
    <name type="scientific">Bombyx mandarina</name>
    <name type="common">Wild silk moth</name>
    <name type="synonym">Wild silkworm</name>
    <dbReference type="NCBI Taxonomy" id="7092"/>
    <lineage>
        <taxon>Eukaryota</taxon>
        <taxon>Metazoa</taxon>
        <taxon>Ecdysozoa</taxon>
        <taxon>Arthropoda</taxon>
        <taxon>Hexapoda</taxon>
        <taxon>Insecta</taxon>
        <taxon>Pterygota</taxon>
        <taxon>Neoptera</taxon>
        <taxon>Endopterygota</taxon>
        <taxon>Lepidoptera</taxon>
        <taxon>Glossata</taxon>
        <taxon>Ditrysia</taxon>
        <taxon>Bombycoidea</taxon>
        <taxon>Bombycidae</taxon>
        <taxon>Bombycinae</taxon>
        <taxon>Bombyx</taxon>
    </lineage>
</organism>
<keyword evidence="3" id="KW-0732">Signal</keyword>
<dbReference type="RefSeq" id="XP_028034678.1">
    <property type="nucleotide sequence ID" value="XM_028178877.1"/>
</dbReference>
<dbReference type="SUPFAM" id="SSF57546">
    <property type="entry name" value="Crisp domain-like"/>
    <property type="match status" value="1"/>
</dbReference>
<dbReference type="InterPro" id="IPR002413">
    <property type="entry name" value="V5_allergen-like"/>
</dbReference>
<dbReference type="SUPFAM" id="SSF55797">
    <property type="entry name" value="PR-1-like"/>
    <property type="match status" value="1"/>
</dbReference>
<dbReference type="InterPro" id="IPR013871">
    <property type="entry name" value="Cysteine_rich_secretory"/>
</dbReference>